<proteinExistence type="predicted"/>
<sequence>TTIIWWLSFCILPVTIFIAIQRNNLWDIDLIIRKTLVYGAITLLLVVVYFGSVVLLSQAFRALTGQDTKRKPPNNGGQVLPTSP</sequence>
<comment type="caution">
    <text evidence="2">The sequence shown here is derived from an EMBL/GenBank/DDBJ whole genome shotgun (WGS) entry which is preliminary data.</text>
</comment>
<dbReference type="EMBL" id="BART01040468">
    <property type="protein sequence ID" value="GAH29465.1"/>
    <property type="molecule type" value="Genomic_DNA"/>
</dbReference>
<feature type="transmembrane region" description="Helical" evidence="1">
    <location>
        <begin position="6"/>
        <end position="25"/>
    </location>
</feature>
<evidence type="ECO:0000313" key="2">
    <source>
        <dbReference type="EMBL" id="GAH29465.1"/>
    </source>
</evidence>
<keyword evidence="1" id="KW-1133">Transmembrane helix</keyword>
<evidence type="ECO:0000256" key="1">
    <source>
        <dbReference type="SAM" id="Phobius"/>
    </source>
</evidence>
<feature type="transmembrane region" description="Helical" evidence="1">
    <location>
        <begin position="37"/>
        <end position="60"/>
    </location>
</feature>
<reference evidence="2" key="1">
    <citation type="journal article" date="2014" name="Front. Microbiol.">
        <title>High frequency of phylogenetically diverse reductive dehalogenase-homologous genes in deep subseafloor sedimentary metagenomes.</title>
        <authorList>
            <person name="Kawai M."/>
            <person name="Futagami T."/>
            <person name="Toyoda A."/>
            <person name="Takaki Y."/>
            <person name="Nishi S."/>
            <person name="Hori S."/>
            <person name="Arai W."/>
            <person name="Tsubouchi T."/>
            <person name="Morono Y."/>
            <person name="Uchiyama I."/>
            <person name="Ito T."/>
            <person name="Fujiyama A."/>
            <person name="Inagaki F."/>
            <person name="Takami H."/>
        </authorList>
    </citation>
    <scope>NUCLEOTIDE SEQUENCE</scope>
    <source>
        <strain evidence="2">Expedition CK06-06</strain>
    </source>
</reference>
<feature type="non-terminal residue" evidence="2">
    <location>
        <position position="1"/>
    </location>
</feature>
<organism evidence="2">
    <name type="scientific">marine sediment metagenome</name>
    <dbReference type="NCBI Taxonomy" id="412755"/>
    <lineage>
        <taxon>unclassified sequences</taxon>
        <taxon>metagenomes</taxon>
        <taxon>ecological metagenomes</taxon>
    </lineage>
</organism>
<keyword evidence="1" id="KW-0472">Membrane</keyword>
<dbReference type="AlphaFoldDB" id="X1FAB5"/>
<gene>
    <name evidence="2" type="ORF">S01H4_65846</name>
</gene>
<keyword evidence="1" id="KW-0812">Transmembrane</keyword>
<protein>
    <submittedName>
        <fullName evidence="2">Uncharacterized protein</fullName>
    </submittedName>
</protein>
<accession>X1FAB5</accession>
<name>X1FAB5_9ZZZZ</name>